<dbReference type="AlphaFoldDB" id="A0A9D9H9D8"/>
<dbReference type="Proteomes" id="UP000823633">
    <property type="component" value="Unassembled WGS sequence"/>
</dbReference>
<sequence length="175" mass="20101">MPTLLVDADSLPQRWRAIIIRRALKDGLECRFFADRDLSDVRTAIEEDTRRLRDPYRDSLGREDLRRIRSRLSMHVVPTGADSADDHIVELADADSLVISHDIPLLERAIAKGARAMDDRGHEYDEGDIRARMGQRAVNYAMREMGLFGERQRQLDAKTLEAFSNTLDRILAQKR</sequence>
<reference evidence="2" key="1">
    <citation type="submission" date="2020-10" db="EMBL/GenBank/DDBJ databases">
        <authorList>
            <person name="Gilroy R."/>
        </authorList>
    </citation>
    <scope>NUCLEOTIDE SEQUENCE</scope>
    <source>
        <strain evidence="2">11167</strain>
    </source>
</reference>
<dbReference type="Pfam" id="PF02639">
    <property type="entry name" value="DUF188"/>
    <property type="match status" value="1"/>
</dbReference>
<organism evidence="2 3">
    <name type="scientific">Candidatus Aphodenecus pullistercoris</name>
    <dbReference type="NCBI Taxonomy" id="2840669"/>
    <lineage>
        <taxon>Bacteria</taxon>
        <taxon>Pseudomonadati</taxon>
        <taxon>Spirochaetota</taxon>
        <taxon>Spirochaetia</taxon>
        <taxon>Spirochaetales</taxon>
        <taxon>Candidatus Aphodenecus</taxon>
    </lineage>
</organism>
<gene>
    <name evidence="2" type="ORF">IAC42_03475</name>
</gene>
<evidence type="ECO:0000313" key="3">
    <source>
        <dbReference type="Proteomes" id="UP000823633"/>
    </source>
</evidence>
<evidence type="ECO:0000313" key="2">
    <source>
        <dbReference type="EMBL" id="MBO8442799.1"/>
    </source>
</evidence>
<protein>
    <submittedName>
        <fullName evidence="2">DUF188 domain-containing protein</fullName>
    </submittedName>
</protein>
<dbReference type="PANTHER" id="PTHR35146">
    <property type="entry name" value="UPF0178 PROTEIN YAII"/>
    <property type="match status" value="1"/>
</dbReference>
<accession>A0A9D9H9D8</accession>
<dbReference type="EMBL" id="JADIMU010000022">
    <property type="protein sequence ID" value="MBO8442799.1"/>
    <property type="molecule type" value="Genomic_DNA"/>
</dbReference>
<proteinExistence type="inferred from homology"/>
<comment type="similarity">
    <text evidence="1">Belongs to the UPF0178 family.</text>
</comment>
<evidence type="ECO:0000256" key="1">
    <source>
        <dbReference type="ARBA" id="ARBA00008522"/>
    </source>
</evidence>
<comment type="caution">
    <text evidence="2">The sequence shown here is derived from an EMBL/GenBank/DDBJ whole genome shotgun (WGS) entry which is preliminary data.</text>
</comment>
<dbReference type="PANTHER" id="PTHR35146:SF1">
    <property type="entry name" value="UPF0178 PROTEIN YAII"/>
    <property type="match status" value="1"/>
</dbReference>
<name>A0A9D9H9D8_9SPIR</name>
<dbReference type="InterPro" id="IPR003791">
    <property type="entry name" value="UPF0178"/>
</dbReference>
<reference evidence="2" key="2">
    <citation type="journal article" date="2021" name="PeerJ">
        <title>Extensive microbial diversity within the chicken gut microbiome revealed by metagenomics and culture.</title>
        <authorList>
            <person name="Gilroy R."/>
            <person name="Ravi A."/>
            <person name="Getino M."/>
            <person name="Pursley I."/>
            <person name="Horton D.L."/>
            <person name="Alikhan N.F."/>
            <person name="Baker D."/>
            <person name="Gharbi K."/>
            <person name="Hall N."/>
            <person name="Watson M."/>
            <person name="Adriaenssens E.M."/>
            <person name="Foster-Nyarko E."/>
            <person name="Jarju S."/>
            <person name="Secka A."/>
            <person name="Antonio M."/>
            <person name="Oren A."/>
            <person name="Chaudhuri R.R."/>
            <person name="La Ragione R."/>
            <person name="Hildebrand F."/>
            <person name="Pallen M.J."/>
        </authorList>
    </citation>
    <scope>NUCLEOTIDE SEQUENCE</scope>
    <source>
        <strain evidence="2">11167</strain>
    </source>
</reference>